<evidence type="ECO:0000256" key="1">
    <source>
        <dbReference type="ARBA" id="ARBA00004225"/>
    </source>
</evidence>
<evidence type="ECO:0000256" key="7">
    <source>
        <dbReference type="ARBA" id="ARBA00023128"/>
    </source>
</evidence>
<dbReference type="GO" id="GO:0000064">
    <property type="term" value="F:L-ornithine transmembrane transporter activity"/>
    <property type="evidence" value="ECO:0007669"/>
    <property type="project" value="TreeGrafter"/>
</dbReference>
<gene>
    <name evidence="11" type="ORF">SARC_08566</name>
</gene>
<protein>
    <submittedName>
        <fullName evidence="11">Uncharacterized protein</fullName>
    </submittedName>
</protein>
<keyword evidence="5" id="KW-0677">Repeat</keyword>
<evidence type="ECO:0000256" key="8">
    <source>
        <dbReference type="ARBA" id="ARBA00023136"/>
    </source>
</evidence>
<evidence type="ECO:0000256" key="5">
    <source>
        <dbReference type="ARBA" id="ARBA00022737"/>
    </source>
</evidence>
<dbReference type="SUPFAM" id="SSF103506">
    <property type="entry name" value="Mitochondrial carrier"/>
    <property type="match status" value="1"/>
</dbReference>
<evidence type="ECO:0000256" key="9">
    <source>
        <dbReference type="PROSITE-ProRule" id="PRU00282"/>
    </source>
</evidence>
<evidence type="ECO:0000313" key="11">
    <source>
        <dbReference type="EMBL" id="KNC79025.1"/>
    </source>
</evidence>
<dbReference type="GO" id="GO:1990575">
    <property type="term" value="P:mitochondrial L-ornithine transmembrane transport"/>
    <property type="evidence" value="ECO:0007669"/>
    <property type="project" value="TreeGrafter"/>
</dbReference>
<keyword evidence="6" id="KW-1133">Transmembrane helix</keyword>
<dbReference type="GO" id="GO:0031966">
    <property type="term" value="C:mitochondrial membrane"/>
    <property type="evidence" value="ECO:0007669"/>
    <property type="project" value="UniProtKB-SubCell"/>
</dbReference>
<evidence type="ECO:0000256" key="10">
    <source>
        <dbReference type="RuleBase" id="RU000488"/>
    </source>
</evidence>
<evidence type="ECO:0000256" key="6">
    <source>
        <dbReference type="ARBA" id="ARBA00022989"/>
    </source>
</evidence>
<sequence>MSITASSTAPSYLGTPSSVIHHGSYAKFTHHVSQYRQEYWPGNRQFLAGYASGVSLVLVGHSFDTVKVRMQTEGSGAGGRFNGVLDCVKSTVQKEGVRGLYKGALAPILTTGVINSVLFGTQFNLVTRIKKNEVATTAEVMQAAVVSGALISVLVTPMEGVKARLQVQYGKGYTGPVDCARHVIQKLGVRNGLYRGWLPAALSRMSNYSYFGSYVVIQSILGKVCYGAEGALNADGTSRKLPVAYSILSGGLAGFCYWLSCYPMDVVKNRIMAAPDTQTPQYTNMRHAFRTIYQREGLKGFFVGFTPCVLRAFPANAAAFVGFEMTLRLLPE</sequence>
<dbReference type="PANTHER" id="PTHR45624:SF57">
    <property type="entry name" value="MITOCHONDRIAL SUBSTRATE CARRIER FAMILY PROTEIN L"/>
    <property type="match status" value="1"/>
</dbReference>
<dbReference type="PANTHER" id="PTHR45624">
    <property type="entry name" value="MITOCHONDRIAL BASIC AMINO ACIDS TRANSPORTER-RELATED"/>
    <property type="match status" value="1"/>
</dbReference>
<feature type="repeat" description="Solcar" evidence="9">
    <location>
        <begin position="43"/>
        <end position="128"/>
    </location>
</feature>
<dbReference type="GeneID" id="25909070"/>
<evidence type="ECO:0000256" key="4">
    <source>
        <dbReference type="ARBA" id="ARBA00022692"/>
    </source>
</evidence>
<dbReference type="Pfam" id="PF00153">
    <property type="entry name" value="Mito_carr"/>
    <property type="match status" value="3"/>
</dbReference>
<dbReference type="OrthoDB" id="193856at2759"/>
<comment type="subcellular location">
    <subcellularLocation>
        <location evidence="1">Mitochondrion membrane</location>
        <topology evidence="1">Multi-pass membrane protein</topology>
    </subcellularLocation>
</comment>
<organism evidence="11 12">
    <name type="scientific">Sphaeroforma arctica JP610</name>
    <dbReference type="NCBI Taxonomy" id="667725"/>
    <lineage>
        <taxon>Eukaryota</taxon>
        <taxon>Ichthyosporea</taxon>
        <taxon>Ichthyophonida</taxon>
        <taxon>Sphaeroforma</taxon>
    </lineage>
</organism>
<keyword evidence="8 9" id="KW-0472">Membrane</keyword>
<evidence type="ECO:0000313" key="12">
    <source>
        <dbReference type="Proteomes" id="UP000054560"/>
    </source>
</evidence>
<keyword evidence="4 9" id="KW-0812">Transmembrane</keyword>
<name>A0A0L0FQG3_9EUKA</name>
<keyword evidence="12" id="KW-1185">Reference proteome</keyword>
<comment type="similarity">
    <text evidence="2 10">Belongs to the mitochondrial carrier (TC 2.A.29) family.</text>
</comment>
<dbReference type="eggNOG" id="KOG0758">
    <property type="taxonomic scope" value="Eukaryota"/>
</dbReference>
<dbReference type="InterPro" id="IPR023395">
    <property type="entry name" value="MCP_dom_sf"/>
</dbReference>
<evidence type="ECO:0000256" key="3">
    <source>
        <dbReference type="ARBA" id="ARBA00022448"/>
    </source>
</evidence>
<dbReference type="RefSeq" id="XP_014152927.1">
    <property type="nucleotide sequence ID" value="XM_014297452.1"/>
</dbReference>
<dbReference type="AlphaFoldDB" id="A0A0L0FQG3"/>
<dbReference type="Proteomes" id="UP000054560">
    <property type="component" value="Unassembled WGS sequence"/>
</dbReference>
<dbReference type="InterPro" id="IPR050567">
    <property type="entry name" value="Mitochondrial_Carrier"/>
</dbReference>
<feature type="repeat" description="Solcar" evidence="9">
    <location>
        <begin position="135"/>
        <end position="220"/>
    </location>
</feature>
<dbReference type="PROSITE" id="PS50920">
    <property type="entry name" value="SOLCAR"/>
    <property type="match status" value="3"/>
</dbReference>
<proteinExistence type="inferred from homology"/>
<evidence type="ECO:0000256" key="2">
    <source>
        <dbReference type="ARBA" id="ARBA00006375"/>
    </source>
</evidence>
<keyword evidence="7" id="KW-0496">Mitochondrion</keyword>
<accession>A0A0L0FQG3</accession>
<dbReference type="EMBL" id="KQ242379">
    <property type="protein sequence ID" value="KNC79025.1"/>
    <property type="molecule type" value="Genomic_DNA"/>
</dbReference>
<dbReference type="Gene3D" id="1.50.40.10">
    <property type="entry name" value="Mitochondrial carrier domain"/>
    <property type="match status" value="2"/>
</dbReference>
<keyword evidence="3 10" id="KW-0813">Transport</keyword>
<dbReference type="InterPro" id="IPR018108">
    <property type="entry name" value="MCP_transmembrane"/>
</dbReference>
<reference evidence="11 12" key="1">
    <citation type="submission" date="2011-02" db="EMBL/GenBank/DDBJ databases">
        <title>The Genome Sequence of Sphaeroforma arctica JP610.</title>
        <authorList>
            <consortium name="The Broad Institute Genome Sequencing Platform"/>
            <person name="Russ C."/>
            <person name="Cuomo C."/>
            <person name="Young S.K."/>
            <person name="Zeng Q."/>
            <person name="Gargeya S."/>
            <person name="Alvarado L."/>
            <person name="Berlin A."/>
            <person name="Chapman S.B."/>
            <person name="Chen Z."/>
            <person name="Freedman E."/>
            <person name="Gellesch M."/>
            <person name="Goldberg J."/>
            <person name="Griggs A."/>
            <person name="Gujja S."/>
            <person name="Heilman E."/>
            <person name="Heiman D."/>
            <person name="Howarth C."/>
            <person name="Mehta T."/>
            <person name="Neiman D."/>
            <person name="Pearson M."/>
            <person name="Roberts A."/>
            <person name="Saif S."/>
            <person name="Shea T."/>
            <person name="Shenoy N."/>
            <person name="Sisk P."/>
            <person name="Stolte C."/>
            <person name="Sykes S."/>
            <person name="White J."/>
            <person name="Yandava C."/>
            <person name="Burger G."/>
            <person name="Gray M.W."/>
            <person name="Holland P.W.H."/>
            <person name="King N."/>
            <person name="Lang F.B.F."/>
            <person name="Roger A.J."/>
            <person name="Ruiz-Trillo I."/>
            <person name="Haas B."/>
            <person name="Nusbaum C."/>
            <person name="Birren B."/>
        </authorList>
    </citation>
    <scope>NUCLEOTIDE SEQUENCE [LARGE SCALE GENOMIC DNA]</scope>
    <source>
        <strain evidence="11 12">JP610</strain>
    </source>
</reference>
<dbReference type="STRING" id="667725.A0A0L0FQG3"/>
<feature type="repeat" description="Solcar" evidence="9">
    <location>
        <begin position="241"/>
        <end position="329"/>
    </location>
</feature>